<keyword evidence="3" id="KW-0832">Ubl conjugation</keyword>
<keyword evidence="8" id="KW-0539">Nucleus</keyword>
<evidence type="ECO:0000313" key="14">
    <source>
        <dbReference type="Proteomes" id="UP001497482"/>
    </source>
</evidence>
<evidence type="ECO:0000259" key="11">
    <source>
        <dbReference type="PROSITE" id="PS51982"/>
    </source>
</evidence>
<dbReference type="InterPro" id="IPR039673">
    <property type="entry name" value="SATB1/SATB2"/>
</dbReference>
<dbReference type="PANTHER" id="PTHR15116">
    <property type="entry name" value="DNA-BINDING PROTEIN SATB FAMILY MEMBER"/>
    <property type="match status" value="1"/>
</dbReference>
<keyword evidence="5" id="KW-0238">DNA-binding</keyword>
<dbReference type="SMART" id="SM01109">
    <property type="entry name" value="CUT"/>
    <property type="match status" value="2"/>
</dbReference>
<dbReference type="Gene3D" id="3.10.20.710">
    <property type="entry name" value="SATB, ubiquitin-like oligomerisation domain"/>
    <property type="match status" value="1"/>
</dbReference>
<comment type="subcellular location">
    <subcellularLocation>
        <location evidence="1">Nucleus</location>
    </subcellularLocation>
</comment>
<feature type="compositionally biased region" description="Basic and acidic residues" evidence="9">
    <location>
        <begin position="21"/>
        <end position="31"/>
    </location>
</feature>
<evidence type="ECO:0000256" key="6">
    <source>
        <dbReference type="ARBA" id="ARBA00023155"/>
    </source>
</evidence>
<dbReference type="GO" id="GO:0000981">
    <property type="term" value="F:DNA-binding transcription factor activity, RNA polymerase II-specific"/>
    <property type="evidence" value="ECO:0007669"/>
    <property type="project" value="TreeGrafter"/>
</dbReference>
<evidence type="ECO:0000256" key="4">
    <source>
        <dbReference type="ARBA" id="ARBA00023015"/>
    </source>
</evidence>
<dbReference type="SUPFAM" id="SSF47413">
    <property type="entry name" value="lambda repressor-like DNA-binding domains"/>
    <property type="match status" value="2"/>
</dbReference>
<keyword evidence="14" id="KW-1185">Reference proteome</keyword>
<keyword evidence="4" id="KW-0805">Transcription regulation</keyword>
<dbReference type="Pfam" id="PF16534">
    <property type="entry name" value="ULD"/>
    <property type="match status" value="1"/>
</dbReference>
<dbReference type="GO" id="GO:0005634">
    <property type="term" value="C:nucleus"/>
    <property type="evidence" value="ECO:0007669"/>
    <property type="project" value="UniProtKB-SubCell"/>
</dbReference>
<feature type="domain" description="CUTL" evidence="12">
    <location>
        <begin position="163"/>
        <end position="236"/>
    </location>
</feature>
<evidence type="ECO:0000256" key="2">
    <source>
        <dbReference type="ARBA" id="ARBA00022737"/>
    </source>
</evidence>
<dbReference type="Pfam" id="PF16557">
    <property type="entry name" value="CUTL"/>
    <property type="match status" value="1"/>
</dbReference>
<dbReference type="PROSITE" id="PS51982">
    <property type="entry name" value="CMP"/>
    <property type="match status" value="1"/>
</dbReference>
<dbReference type="InterPro" id="IPR038216">
    <property type="entry name" value="SATB_CUTL_sf"/>
</dbReference>
<evidence type="ECO:0000313" key="13">
    <source>
        <dbReference type="EMBL" id="CAL1590026.1"/>
    </source>
</evidence>
<evidence type="ECO:0000256" key="1">
    <source>
        <dbReference type="ARBA" id="ARBA00004123"/>
    </source>
</evidence>
<feature type="region of interest" description="Disordered" evidence="9">
    <location>
        <begin position="580"/>
        <end position="617"/>
    </location>
</feature>
<gene>
    <name evidence="13" type="ORF">KC01_LOCUS19597</name>
</gene>
<dbReference type="GO" id="GO:0000978">
    <property type="term" value="F:RNA polymerase II cis-regulatory region sequence-specific DNA binding"/>
    <property type="evidence" value="ECO:0007669"/>
    <property type="project" value="TreeGrafter"/>
</dbReference>
<dbReference type="EMBL" id="OZ035841">
    <property type="protein sequence ID" value="CAL1590026.1"/>
    <property type="molecule type" value="Genomic_DNA"/>
</dbReference>
<dbReference type="Gene3D" id="1.10.10.60">
    <property type="entry name" value="Homeodomain-like"/>
    <property type="match status" value="1"/>
</dbReference>
<dbReference type="InterPro" id="IPR038224">
    <property type="entry name" value="SATB_ULD_sf"/>
</dbReference>
<evidence type="ECO:0000256" key="7">
    <source>
        <dbReference type="ARBA" id="ARBA00023163"/>
    </source>
</evidence>
<evidence type="ECO:0008006" key="15">
    <source>
        <dbReference type="Google" id="ProtNLM"/>
    </source>
</evidence>
<feature type="region of interest" description="Disordered" evidence="9">
    <location>
        <begin position="1"/>
        <end position="52"/>
    </location>
</feature>
<organism evidence="13 14">
    <name type="scientific">Knipowitschia caucasica</name>
    <name type="common">Caucasian dwarf goby</name>
    <name type="synonym">Pomatoschistus caucasicus</name>
    <dbReference type="NCBI Taxonomy" id="637954"/>
    <lineage>
        <taxon>Eukaryota</taxon>
        <taxon>Metazoa</taxon>
        <taxon>Chordata</taxon>
        <taxon>Craniata</taxon>
        <taxon>Vertebrata</taxon>
        <taxon>Euteleostomi</taxon>
        <taxon>Actinopterygii</taxon>
        <taxon>Neopterygii</taxon>
        <taxon>Teleostei</taxon>
        <taxon>Neoteleostei</taxon>
        <taxon>Acanthomorphata</taxon>
        <taxon>Gobiaria</taxon>
        <taxon>Gobiiformes</taxon>
        <taxon>Gobioidei</taxon>
        <taxon>Gobiidae</taxon>
        <taxon>Gobiinae</taxon>
        <taxon>Knipowitschia</taxon>
    </lineage>
</organism>
<dbReference type="Proteomes" id="UP001497482">
    <property type="component" value="Chromosome 19"/>
</dbReference>
<sequence length="787" mass="86516">MDPQCNGALSPDHSPPAAKLSRLEGLRDEGTRPGFNPRPSPGRSSSKSAHSRGSLLPVFCVVEHKNSPLEPPPVQEGPRAEEHAEFVLIKRDLLFNQLIEMALLTLGYSHSSAAQARGLIQVGRWKPVPLSCVTSAPDATVADMLQDVHHVITLKIQLHSCPSLEDLPAEQWGHSTVRNALKELLKEMNQSSLAKECPLSQSMISSIVNSTYYANVSATKCHDFGRWYKQFKKAKFLKEVELLNDPPPQEASAASPSEQTGLMFACARPSLPSMPAVAPVPSQPPPLSPVVNSQMVMAQLLKQQYVVSHMLGQFMPPSPQQYVSNRSPAKARGPETLGGPFGGGMDVPMDIYHNVREELKRAGVSQAVFARVAFNRTQGLLSEILRKEEDPAHASQSLLVNLRAMHSFLQLPEAERERIYQEEKERSVTAFGASLSSGGPACGGSTCGTPPRTQARLSPGIRAEPGPHSLTSSIYDEIQLEMKRAKVSQALFAKVAACKSQGWLCELLHWKEEPNPDNRTLWDNLCTIRHFLNLPQSERDAMYEQESGLGHGEQRAFICDRALYQRITPQLQQLPHSEIRHLSPGNHQDSSPTERRTQGFWGPHGRPPAPCKERGGHDDRINGAIGECGLPQHCNIKQESKAEIQAQIQALKVSTEAIGILHSFIQEVGLPPDEEAVYTLSAQLGLPPHAIHNFFNSQNIHPTRKGLSCTPVEHPSGETDSELVKSEIDSDVAQLVELQDLESGMSHRQTELPESEVLEMDVGTQTVCALKEEQTDFSTDLDTPECV</sequence>
<dbReference type="PROSITE" id="PS51042">
    <property type="entry name" value="CUT"/>
    <property type="match status" value="2"/>
</dbReference>
<dbReference type="Gene3D" id="1.10.260.70">
    <property type="entry name" value="SATB, CULT domain"/>
    <property type="match status" value="1"/>
</dbReference>
<dbReference type="FunFam" id="1.10.260.70:FF:000001">
    <property type="entry name" value="DNA-binding protein SATB"/>
    <property type="match status" value="1"/>
</dbReference>
<keyword evidence="6" id="KW-0371">Homeobox</keyword>
<evidence type="ECO:0000259" key="10">
    <source>
        <dbReference type="PROSITE" id="PS51042"/>
    </source>
</evidence>
<evidence type="ECO:0000256" key="9">
    <source>
        <dbReference type="SAM" id="MobiDB-lite"/>
    </source>
</evidence>
<feature type="domain" description="CUT" evidence="10">
    <location>
        <begin position="460"/>
        <end position="547"/>
    </location>
</feature>
<evidence type="ECO:0000256" key="8">
    <source>
        <dbReference type="ARBA" id="ARBA00023242"/>
    </source>
</evidence>
<keyword evidence="2" id="KW-0677">Repeat</keyword>
<accession>A0AAV2KJC0</accession>
<protein>
    <recommendedName>
        <fullName evidence="15">SATB homeobox 1</fullName>
    </recommendedName>
</protein>
<name>A0AAV2KJC0_KNICA</name>
<evidence type="ECO:0000259" key="12">
    <source>
        <dbReference type="PROSITE" id="PS51983"/>
    </source>
</evidence>
<dbReference type="Gene3D" id="1.10.260.40">
    <property type="entry name" value="lambda repressor-like DNA-binding domains"/>
    <property type="match status" value="2"/>
</dbReference>
<dbReference type="PROSITE" id="PS51983">
    <property type="entry name" value="CUTL"/>
    <property type="match status" value="1"/>
</dbReference>
<dbReference type="FunFam" id="1.10.260.40:FF:000003">
    <property type="entry name" value="DNA-binding protein SATB"/>
    <property type="match status" value="2"/>
</dbReference>
<dbReference type="InterPro" id="IPR003350">
    <property type="entry name" value="CUT_dom"/>
</dbReference>
<dbReference type="InterPro" id="IPR032355">
    <property type="entry name" value="CUTL"/>
</dbReference>
<dbReference type="InterPro" id="IPR032392">
    <property type="entry name" value="ULD"/>
</dbReference>
<dbReference type="AlphaFoldDB" id="A0AAV2KJC0"/>
<dbReference type="Pfam" id="PF02376">
    <property type="entry name" value="CUT"/>
    <property type="match status" value="2"/>
</dbReference>
<keyword evidence="7" id="KW-0804">Transcription</keyword>
<dbReference type="FunFam" id="3.10.20.710:FF:000001">
    <property type="entry name" value="DNA-binding protein SATB"/>
    <property type="match status" value="1"/>
</dbReference>
<dbReference type="PANTHER" id="PTHR15116:SF16">
    <property type="entry name" value="DEFECTIVE PROVENTRICULUS, ISOFORM A"/>
    <property type="match status" value="1"/>
</dbReference>
<dbReference type="GO" id="GO:0006338">
    <property type="term" value="P:chromatin remodeling"/>
    <property type="evidence" value="ECO:0007669"/>
    <property type="project" value="InterPro"/>
</dbReference>
<dbReference type="CDD" id="cd11585">
    <property type="entry name" value="SATB1_N"/>
    <property type="match status" value="1"/>
</dbReference>
<proteinExistence type="predicted"/>
<feature type="domain" description="CUT" evidence="10">
    <location>
        <begin position="337"/>
        <end position="424"/>
    </location>
</feature>
<evidence type="ECO:0000256" key="5">
    <source>
        <dbReference type="ARBA" id="ARBA00023125"/>
    </source>
</evidence>
<reference evidence="13 14" key="1">
    <citation type="submission" date="2024-04" db="EMBL/GenBank/DDBJ databases">
        <authorList>
            <person name="Waldvogel A.-M."/>
            <person name="Schoenle A."/>
        </authorList>
    </citation>
    <scope>NUCLEOTIDE SEQUENCE [LARGE SCALE GENOMIC DNA]</scope>
</reference>
<evidence type="ECO:0000256" key="3">
    <source>
        <dbReference type="ARBA" id="ARBA00022843"/>
    </source>
</evidence>
<feature type="domain" description="CMP" evidence="11">
    <location>
        <begin position="53"/>
        <end position="160"/>
    </location>
</feature>
<dbReference type="InterPro" id="IPR010982">
    <property type="entry name" value="Lambda_DNA-bd_dom_sf"/>
</dbReference>
<feature type="compositionally biased region" description="Low complexity" evidence="9">
    <location>
        <begin position="32"/>
        <end position="52"/>
    </location>
</feature>